<reference evidence="2" key="1">
    <citation type="submission" date="2019-08" db="EMBL/GenBank/DDBJ databases">
        <authorList>
            <person name="Kucharzyk K."/>
            <person name="Murdoch R.W."/>
            <person name="Higgins S."/>
            <person name="Loffler F."/>
        </authorList>
    </citation>
    <scope>NUCLEOTIDE SEQUENCE</scope>
</reference>
<keyword evidence="2" id="KW-0378">Hydrolase</keyword>
<dbReference type="InterPro" id="IPR053993">
    <property type="entry name" value="Cas12a_PI"/>
</dbReference>
<dbReference type="Pfam" id="PF22222">
    <property type="entry name" value="Cpf1_PI-like"/>
    <property type="match status" value="1"/>
</dbReference>
<keyword evidence="2" id="KW-0255">Endonuclease</keyword>
<evidence type="ECO:0000313" key="2">
    <source>
        <dbReference type="EMBL" id="MPN51915.1"/>
    </source>
</evidence>
<proteinExistence type="predicted"/>
<name>A0A645IKS6_9ZZZZ</name>
<dbReference type="GO" id="GO:0004530">
    <property type="term" value="F:deoxyribonuclease I activity"/>
    <property type="evidence" value="ECO:0007669"/>
    <property type="project" value="UniProtKB-EC"/>
</dbReference>
<sequence>MNKESDNTSVILRKDGLYYLGIMNKKHNKVFRADNIKSDGVCYEKMEYKLLPGANKMLPKVFFSKSRIDEFAPSTAIIDNYKNDTHKKGDTFNLNDCHNLIDFFKASIKKHEDWKHFEHQFSPTESYKDLSGFYR</sequence>
<organism evidence="2">
    <name type="scientific">bioreactor metagenome</name>
    <dbReference type="NCBI Taxonomy" id="1076179"/>
    <lineage>
        <taxon>unclassified sequences</taxon>
        <taxon>metagenomes</taxon>
        <taxon>ecological metagenomes</taxon>
    </lineage>
</organism>
<gene>
    <name evidence="2" type="ORF">SDC9_199566</name>
</gene>
<dbReference type="AlphaFoldDB" id="A0A645IKS6"/>
<feature type="domain" description="Cas12a PI" evidence="1">
    <location>
        <begin position="52"/>
        <end position="135"/>
    </location>
</feature>
<dbReference type="EMBL" id="VSSQ01117494">
    <property type="protein sequence ID" value="MPN51915.1"/>
    <property type="molecule type" value="Genomic_DNA"/>
</dbReference>
<dbReference type="SMR" id="A0A645IKS6"/>
<comment type="caution">
    <text evidence="2">The sequence shown here is derived from an EMBL/GenBank/DDBJ whole genome shotgun (WGS) entry which is preliminary data.</text>
</comment>
<accession>A0A645IKS6</accession>
<protein>
    <submittedName>
        <fullName evidence="2">CRISPR-associated endonuclease Cas12a</fullName>
        <ecNumber evidence="2">3.1.21.1</ecNumber>
    </submittedName>
</protein>
<dbReference type="EC" id="3.1.21.1" evidence="2"/>
<evidence type="ECO:0000259" key="1">
    <source>
        <dbReference type="Pfam" id="PF22222"/>
    </source>
</evidence>
<keyword evidence="2" id="KW-0540">Nuclease</keyword>